<dbReference type="Proteomes" id="UP000185151">
    <property type="component" value="Unassembled WGS sequence"/>
</dbReference>
<gene>
    <name evidence="1" type="ORF">SAMN05444165_5578</name>
</gene>
<evidence type="ECO:0000313" key="1">
    <source>
        <dbReference type="EMBL" id="SIO62576.1"/>
    </source>
</evidence>
<keyword evidence="2" id="KW-1185">Reference proteome</keyword>
<accession>A0A1N6L1M8</accession>
<sequence length="94" mass="10174">MQIAKVVIGVAALVGVTAAYADGFDITRSLSNGRELRLVEHTAECDGGPGAFIYRQGKRLDQTCHVSLTATGATVIMPAFEPRMFFPRDTLYPN</sequence>
<dbReference type="RefSeq" id="WP_074300523.1">
    <property type="nucleotide sequence ID" value="NZ_FSRU01000002.1"/>
</dbReference>
<organism evidence="1 2">
    <name type="scientific">Paraburkholderia phenazinium</name>
    <dbReference type="NCBI Taxonomy" id="60549"/>
    <lineage>
        <taxon>Bacteria</taxon>
        <taxon>Pseudomonadati</taxon>
        <taxon>Pseudomonadota</taxon>
        <taxon>Betaproteobacteria</taxon>
        <taxon>Burkholderiales</taxon>
        <taxon>Burkholderiaceae</taxon>
        <taxon>Paraburkholderia</taxon>
    </lineage>
</organism>
<evidence type="ECO:0000313" key="2">
    <source>
        <dbReference type="Proteomes" id="UP000185151"/>
    </source>
</evidence>
<proteinExistence type="predicted"/>
<dbReference type="EMBL" id="FSRU01000002">
    <property type="protein sequence ID" value="SIO62576.1"/>
    <property type="molecule type" value="Genomic_DNA"/>
</dbReference>
<reference evidence="1 2" key="1">
    <citation type="submission" date="2016-11" db="EMBL/GenBank/DDBJ databases">
        <authorList>
            <person name="Jaros S."/>
            <person name="Januszkiewicz K."/>
            <person name="Wedrychowicz H."/>
        </authorList>
    </citation>
    <scope>NUCLEOTIDE SEQUENCE [LARGE SCALE GENOMIC DNA]</scope>
    <source>
        <strain evidence="1 2">GAS95</strain>
    </source>
</reference>
<protein>
    <submittedName>
        <fullName evidence="1">Uncharacterized protein</fullName>
    </submittedName>
</protein>
<dbReference type="OrthoDB" id="9099665at2"/>
<dbReference type="AlphaFoldDB" id="A0A1N6L1M8"/>
<name>A0A1N6L1M8_9BURK</name>